<name>A0AAV6VD90_9ARAC</name>
<feature type="compositionally biased region" description="Polar residues" evidence="7">
    <location>
        <begin position="131"/>
        <end position="152"/>
    </location>
</feature>
<dbReference type="InterPro" id="IPR001452">
    <property type="entry name" value="SH3_domain"/>
</dbReference>
<evidence type="ECO:0000256" key="4">
    <source>
        <dbReference type="ARBA" id="ARBA00022949"/>
    </source>
</evidence>
<evidence type="ECO:0000256" key="5">
    <source>
        <dbReference type="PROSITE-ProRule" id="PRU00192"/>
    </source>
</evidence>
<reference evidence="11 12" key="1">
    <citation type="journal article" date="2022" name="Nat. Ecol. Evol.">
        <title>A masculinizing supergene underlies an exaggerated male reproductive morph in a spider.</title>
        <authorList>
            <person name="Hendrickx F."/>
            <person name="De Corte Z."/>
            <person name="Sonet G."/>
            <person name="Van Belleghem S.M."/>
            <person name="Kostlbacher S."/>
            <person name="Vangestel C."/>
        </authorList>
    </citation>
    <scope>NUCLEOTIDE SEQUENCE [LARGE SCALE GENOMIC DNA]</scope>
    <source>
        <strain evidence="11">W744_W776</strain>
    </source>
</reference>
<evidence type="ECO:0000313" key="11">
    <source>
        <dbReference type="EMBL" id="KAG8193989.1"/>
    </source>
</evidence>
<dbReference type="CDD" id="cd11780">
    <property type="entry name" value="SH3_Sorbs_3"/>
    <property type="match status" value="1"/>
</dbReference>
<feature type="compositionally biased region" description="Low complexity" evidence="7">
    <location>
        <begin position="118"/>
        <end position="130"/>
    </location>
</feature>
<dbReference type="Gene3D" id="2.30.42.10">
    <property type="match status" value="1"/>
</dbReference>
<dbReference type="SUPFAM" id="SSF50044">
    <property type="entry name" value="SH3-domain"/>
    <property type="match status" value="3"/>
</dbReference>
<dbReference type="InterPro" id="IPR050384">
    <property type="entry name" value="Endophilin_SH3RF"/>
</dbReference>
<sequence length="2318" mass="262803">MSIKNFWVQLHSGPPWGFRLKEEKEKAALVISRVNSKGRQQGLKEGDLVISVNGQSTVAMTHAEAQRIIRESTNGVELELERSSSGTNGFNVEANGTSGQVIETRFHSRNEDTNQAGSWSTDSTSTGSTTIHVSSLNSDVGLSPSDNVWSPNTKKRANLHLNLKNNNNNLDEVPSSNTATSTQATSTVTRSVKMSTTTSSNKVTSVQADQDEKSPVWQPFGAPYDGPPQFRPVKLEFSPIKVSRTAKALNETQHKEETISKEAKPESPKPKSPKPPKETIESPTQISTEKTPEVHNDEESHLAHSSSATFTKTGWSSHLPPSQSPTVTLLQKAREGQLPKGAVYIEEKSESTPIPRNAVLIDQKVTVEGDKVHTDSYYAVPTVTTEVTTHDVKAPPKYDGIGPTEYGIPVGLRTGVKEEYASDWYKTMYKSLHRNKFPNDPNTTVHLGGYMSEPEYERKDKLRAKYEADHRRKPEKTVTYTSQATSNHQSVDKSRLAAESTIARHEPKREAYRVEPRSIADYEPGRSSLAEREFEKFWSDFWNSMDDLHEHLGHVSPRPHQQGLNRRWPNVDGYESDSTLIRKTGRNPEVDPDQQKAWYKEIQKGGEIPLTGLRKTVPEKPTEFSNFRSELTAPIYGSNPPCYNHRHLPNITHRHESYTFRAKPLKHSTNSYFNNTMSAENKAPQPPTRISSSKRIAELILRNSNYISPQASYLCTSRNSIEDKSLPSVKNIGSGYPTEKTDDAPIHSRAPYLFTSVKTTENEILPSTENLYYGPIANEAGVRDEPNHSQLPFLSTSRNSLENCRNINGYNTNKSQSLPIKEIKEVNRQPVCESIYANNTHQNEISTGNINTHHNNQKYLSQSLQSLCPRHNLKEDFETELSKPYNDKTSVRNDNTCKSRSNNCVKYRSENSGILPSVSVNNLSNLISQSRQTIVGKTSIGHKPGDLSTSHYYLNSNVNTMNNNKAANKGHSPYNSESFEYAYQSPKICNGNSFTKCNNYKSSGNSLESIPYTHTRMISYLPPAVQILPVAPKVKPQIVHSVPQPNQKLTCTFDVNPLQMYLKKFGKLLPHEVDDSTSKKNLISKQLLNGCRETYSAKKIQPFFSDCGEMEKYNKILKTSIFDTYQESKSHISDKVTNLCNPMNNSNFPFNTNSKNTSSANSKTTSRVITDKYLPTKTVFSSCIPTNKSSNISLNQQNAMIYHEYITSTLKTSSKSRSFVKLRNFYSSLENLSSSACNGNLLNSCNSNRLHKLENLNISWRRVSCYQRWNKSQDRSLKIRHSSVEDLRQLYQNPNLNVSKSYHTTFEMSIQYKRLLYRVSVSSLVEKYNNLECFQKLRVEAKLSDLGTTYYKSFNLNKQSIPPLKLAYSSRQSTPAYNSCRYSFNEYSRHRPLTNPENAERTENTTQTKNEEDSQDAMPDVRSKVRFFEKSSYNKRRIKSPERNYTWKTNLKRNNTSCCDLRQIEENPQSNSHSDLFSYNYLPERALSCLDLSSMDLDSPPTGNLTHHCGMSSSSASMVSSEFTTKDSDIVSFVVRSGTVSRIKNQLESIEGADSFNHSCSQMKSKSSSVPHNLPFISSKKTMSNRNRPFFNKNLSSTSSLSGSVQNLIQKYETNVQKANTFPRNFVPKTKHQSFVNKNSNFICAKTHLGSKSYISESSFDLREISNYESSSNLEKQFVNNQTYLHNSFKRGNPLAQTSTRRRIQNLIARFESKPPFIPKSKTYSCSSTAVDVVGILSDLHTPASRTCRIDQEFTRTWTFPSTKKTSVCPYSSNDSLFSNYKPPSCNSTKAVACSLNEAHTSAMKTLSINQEFTRAWTLPNTKKTSVCPYSSNDSFISLHKTPNINSTKAIACSLNDAHTPTMKTWSINQECTRAWTLPNTENTSLCRYSSNASSIFSSDEGSDRISYFKKDFCNNKSFSPVPGGIMKAASQMYLFPRVKNSSPKPYRKFTDTNSLDRRTVSQHQYQEAQVNIHYKTPIRHLEKEYIDEDDFKKIQEDALRKLEEDRQKKHQQEMAELEMRRHSDNFTPSQKSPIPLNRYDNPFQTSYGSNTSTISYSRSPLPKTMARTLYPFRSQTTRELSLNKGDIVYINRQIDRNWFEGEHHGLVGIFPVSYVEIIPTEKANLQPRKAIEGEALVKYNFPAQSPMELSLFKGERVILLRKLDHNWYEGRLGTKKGIFPVSYIQVLREPQEHHATTGHRTISPKPTSPILSSLISDSPLKTHEIITYNTSLKPLHNKPPVQSENKSFSQTLHIDTYNEPIPYKSLYSYQPQNEDELELREGDTVYVMEKCDDGWYVGTSLRTGLFGTFPGNYVERM</sequence>
<protein>
    <recommendedName>
        <fullName evidence="13">PDZ domain-containing protein</fullName>
    </recommendedName>
</protein>
<evidence type="ECO:0000256" key="2">
    <source>
        <dbReference type="ARBA" id="ARBA00022443"/>
    </source>
</evidence>
<feature type="domain" description="SH3" evidence="8">
    <location>
        <begin position="2062"/>
        <end position="2121"/>
    </location>
</feature>
<dbReference type="InterPro" id="IPR003127">
    <property type="entry name" value="SoHo_dom"/>
</dbReference>
<dbReference type="Gene3D" id="2.30.30.40">
    <property type="entry name" value="SH3 Domains"/>
    <property type="match status" value="3"/>
</dbReference>
<feature type="compositionally biased region" description="Basic and acidic residues" evidence="7">
    <location>
        <begin position="290"/>
        <end position="302"/>
    </location>
</feature>
<evidence type="ECO:0000259" key="10">
    <source>
        <dbReference type="PROSITE" id="PS50831"/>
    </source>
</evidence>
<keyword evidence="3" id="KW-0677">Repeat</keyword>
<feature type="domain" description="SoHo" evidence="10">
    <location>
        <begin position="392"/>
        <end position="454"/>
    </location>
</feature>
<feature type="coiled-coil region" evidence="6">
    <location>
        <begin position="1993"/>
        <end position="2021"/>
    </location>
</feature>
<comment type="caution">
    <text evidence="11">The sequence shown here is derived from an EMBL/GenBank/DDBJ whole genome shotgun (WGS) entry which is preliminary data.</text>
</comment>
<dbReference type="Pfam" id="PF14604">
    <property type="entry name" value="SH3_9"/>
    <property type="match status" value="2"/>
</dbReference>
<feature type="compositionally biased region" description="Polar residues" evidence="7">
    <location>
        <begin position="303"/>
        <end position="326"/>
    </location>
</feature>
<dbReference type="SMART" id="SM00228">
    <property type="entry name" value="PDZ"/>
    <property type="match status" value="1"/>
</dbReference>
<dbReference type="CDD" id="cd11781">
    <property type="entry name" value="SH3_Sorbs_1"/>
    <property type="match status" value="1"/>
</dbReference>
<keyword evidence="4" id="KW-0965">Cell junction</keyword>
<evidence type="ECO:0000256" key="6">
    <source>
        <dbReference type="SAM" id="Coils"/>
    </source>
</evidence>
<feature type="domain" description="PDZ" evidence="9">
    <location>
        <begin position="12"/>
        <end position="84"/>
    </location>
</feature>
<dbReference type="EMBL" id="JAFNEN010000112">
    <property type="protein sequence ID" value="KAG8193989.1"/>
    <property type="molecule type" value="Genomic_DNA"/>
</dbReference>
<dbReference type="Pfam" id="PF00018">
    <property type="entry name" value="SH3_1"/>
    <property type="match status" value="1"/>
</dbReference>
<dbReference type="PROSITE" id="PS50831">
    <property type="entry name" value="SOHO"/>
    <property type="match status" value="1"/>
</dbReference>
<evidence type="ECO:0000256" key="1">
    <source>
        <dbReference type="ARBA" id="ARBA00004282"/>
    </source>
</evidence>
<keyword evidence="2 5" id="KW-0728">SH3 domain</keyword>
<evidence type="ECO:0000256" key="7">
    <source>
        <dbReference type="SAM" id="MobiDB-lite"/>
    </source>
</evidence>
<feature type="domain" description="SH3" evidence="8">
    <location>
        <begin position="2131"/>
        <end position="2190"/>
    </location>
</feature>
<feature type="compositionally biased region" description="Basic and acidic residues" evidence="7">
    <location>
        <begin position="252"/>
        <end position="280"/>
    </location>
</feature>
<dbReference type="PANTHER" id="PTHR14167">
    <property type="entry name" value="SH3 DOMAIN-CONTAINING"/>
    <property type="match status" value="1"/>
</dbReference>
<dbReference type="SUPFAM" id="SSF50156">
    <property type="entry name" value="PDZ domain-like"/>
    <property type="match status" value="1"/>
</dbReference>
<dbReference type="InterPro" id="IPR001478">
    <property type="entry name" value="PDZ"/>
</dbReference>
<evidence type="ECO:0008006" key="13">
    <source>
        <dbReference type="Google" id="ProtNLM"/>
    </source>
</evidence>
<gene>
    <name evidence="11" type="ORF">JTE90_013683</name>
</gene>
<dbReference type="InterPro" id="IPR036028">
    <property type="entry name" value="SH3-like_dom_sf"/>
</dbReference>
<evidence type="ECO:0000259" key="8">
    <source>
        <dbReference type="PROSITE" id="PS50002"/>
    </source>
</evidence>
<organism evidence="11 12">
    <name type="scientific">Oedothorax gibbosus</name>
    <dbReference type="NCBI Taxonomy" id="931172"/>
    <lineage>
        <taxon>Eukaryota</taxon>
        <taxon>Metazoa</taxon>
        <taxon>Ecdysozoa</taxon>
        <taxon>Arthropoda</taxon>
        <taxon>Chelicerata</taxon>
        <taxon>Arachnida</taxon>
        <taxon>Araneae</taxon>
        <taxon>Araneomorphae</taxon>
        <taxon>Entelegynae</taxon>
        <taxon>Araneoidea</taxon>
        <taxon>Linyphiidae</taxon>
        <taxon>Erigoninae</taxon>
        <taxon>Oedothorax</taxon>
    </lineage>
</organism>
<dbReference type="GO" id="GO:0070161">
    <property type="term" value="C:anchoring junction"/>
    <property type="evidence" value="ECO:0007669"/>
    <property type="project" value="UniProtKB-SubCell"/>
</dbReference>
<dbReference type="SMART" id="SM00459">
    <property type="entry name" value="Sorb"/>
    <property type="match status" value="1"/>
</dbReference>
<dbReference type="InterPro" id="IPR036034">
    <property type="entry name" value="PDZ_sf"/>
</dbReference>
<keyword evidence="12" id="KW-1185">Reference proteome</keyword>
<evidence type="ECO:0000259" key="9">
    <source>
        <dbReference type="PROSITE" id="PS50106"/>
    </source>
</evidence>
<feature type="region of interest" description="Disordered" evidence="7">
    <location>
        <begin position="1388"/>
        <end position="1418"/>
    </location>
</feature>
<feature type="region of interest" description="Disordered" evidence="7">
    <location>
        <begin position="165"/>
        <end position="232"/>
    </location>
</feature>
<dbReference type="Proteomes" id="UP000827092">
    <property type="component" value="Unassembled WGS sequence"/>
</dbReference>
<dbReference type="Pfam" id="PF00595">
    <property type="entry name" value="PDZ"/>
    <property type="match status" value="1"/>
</dbReference>
<comment type="subcellular location">
    <subcellularLocation>
        <location evidence="1">Cell junction</location>
    </subcellularLocation>
</comment>
<keyword evidence="6" id="KW-0175">Coiled coil</keyword>
<dbReference type="FunFam" id="2.30.30.40:FF:000001">
    <property type="entry name" value="Sorbin and SH3 domain-containing protein 1 isoform 2"/>
    <property type="match status" value="1"/>
</dbReference>
<proteinExistence type="predicted"/>
<dbReference type="PROSITE" id="PS50002">
    <property type="entry name" value="SH3"/>
    <property type="match status" value="3"/>
</dbReference>
<feature type="compositionally biased region" description="Basic and acidic residues" evidence="7">
    <location>
        <begin position="467"/>
        <end position="476"/>
    </location>
</feature>
<dbReference type="PANTHER" id="PTHR14167:SF116">
    <property type="entry name" value="CAP, ISOFORM AC"/>
    <property type="match status" value="1"/>
</dbReference>
<accession>A0AAV6VD90</accession>
<evidence type="ECO:0000313" key="12">
    <source>
        <dbReference type="Proteomes" id="UP000827092"/>
    </source>
</evidence>
<feature type="domain" description="SH3" evidence="8">
    <location>
        <begin position="2259"/>
        <end position="2318"/>
    </location>
</feature>
<dbReference type="PROSITE" id="PS50106">
    <property type="entry name" value="PDZ"/>
    <property type="match status" value="1"/>
</dbReference>
<feature type="region of interest" description="Disordered" evidence="7">
    <location>
        <begin position="245"/>
        <end position="326"/>
    </location>
</feature>
<evidence type="ECO:0000256" key="3">
    <source>
        <dbReference type="ARBA" id="ARBA00022737"/>
    </source>
</evidence>
<dbReference type="SMART" id="SM00326">
    <property type="entry name" value="SH3"/>
    <property type="match status" value="3"/>
</dbReference>
<feature type="compositionally biased region" description="Low complexity" evidence="7">
    <location>
        <begin position="165"/>
        <end position="206"/>
    </location>
</feature>
<feature type="compositionally biased region" description="Polar residues" evidence="7">
    <location>
        <begin position="478"/>
        <end position="489"/>
    </location>
</feature>
<feature type="region of interest" description="Disordered" evidence="7">
    <location>
        <begin position="109"/>
        <end position="153"/>
    </location>
</feature>
<feature type="region of interest" description="Disordered" evidence="7">
    <location>
        <begin position="467"/>
        <end position="496"/>
    </location>
</feature>